<reference evidence="3 4" key="2">
    <citation type="journal article" date="2013" name="IMA Fungus">
        <title>IMA Genome-F 1: Ceratocystis fimbriata: Draft nuclear genome sequence for the plant pathogen, Ceratocystis fimbriata.</title>
        <authorList>
            <person name="Wilken P.M."/>
            <person name="Steenkamp E.T."/>
            <person name="Wingfield M.J."/>
            <person name="de Beer Z.W."/>
            <person name="Wingfield B.D."/>
        </authorList>
    </citation>
    <scope>NUCLEOTIDE SEQUENCE [LARGE SCALE GENOMIC DNA]</scope>
    <source>
        <strain evidence="3 4">CBS 114723</strain>
    </source>
</reference>
<dbReference type="OrthoDB" id="10264538at2759"/>
<feature type="domain" description="Vint" evidence="2">
    <location>
        <begin position="31"/>
        <end position="137"/>
    </location>
</feature>
<feature type="domain" description="Vint" evidence="2">
    <location>
        <begin position="175"/>
        <end position="235"/>
    </location>
</feature>
<proteinExistence type="predicted"/>
<dbReference type="SUPFAM" id="SSF51294">
    <property type="entry name" value="Hedgehog/intein (Hint) domain"/>
    <property type="match status" value="1"/>
</dbReference>
<dbReference type="AlphaFoldDB" id="A0A2C5WVL1"/>
<gene>
    <name evidence="3" type="ORF">CFIMG_002983RA</name>
</gene>
<dbReference type="Pfam" id="PF14623">
    <property type="entry name" value="Vint"/>
    <property type="match status" value="2"/>
</dbReference>
<evidence type="ECO:0000313" key="3">
    <source>
        <dbReference type="EMBL" id="PHH49926.1"/>
    </source>
</evidence>
<dbReference type="EMBL" id="APWK03000161">
    <property type="protein sequence ID" value="PHH49926.1"/>
    <property type="molecule type" value="Genomic_DNA"/>
</dbReference>
<protein>
    <recommendedName>
        <fullName evidence="2">Vint domain-containing protein</fullName>
    </recommendedName>
</protein>
<evidence type="ECO:0000256" key="1">
    <source>
        <dbReference type="SAM" id="MobiDB-lite"/>
    </source>
</evidence>
<dbReference type="InterPro" id="IPR039510">
    <property type="entry name" value="Vint_dom"/>
</dbReference>
<accession>A0A2C5WVL1</accession>
<evidence type="ECO:0000313" key="4">
    <source>
        <dbReference type="Proteomes" id="UP000222788"/>
    </source>
</evidence>
<feature type="region of interest" description="Disordered" evidence="1">
    <location>
        <begin position="1"/>
        <end position="25"/>
    </location>
</feature>
<dbReference type="STRING" id="1035309.A0A2C5WVL1"/>
<evidence type="ECO:0000259" key="2">
    <source>
        <dbReference type="Pfam" id="PF14623"/>
    </source>
</evidence>
<keyword evidence="4" id="KW-1185">Reference proteome</keyword>
<reference evidence="3 4" key="1">
    <citation type="journal article" date="2013" name="Fungal Biol.">
        <title>Analysis of microsatellite markers in the genome of the plant pathogen Ceratocystis fimbriata.</title>
        <authorList>
            <person name="Simpson M.C."/>
            <person name="Wilken P.M."/>
            <person name="Coetzee M.P."/>
            <person name="Wingfield M.J."/>
            <person name="Wingfield B.D."/>
        </authorList>
    </citation>
    <scope>NUCLEOTIDE SEQUENCE [LARGE SCALE GENOMIC DNA]</scope>
    <source>
        <strain evidence="3 4">CBS 114723</strain>
    </source>
</reference>
<dbReference type="Proteomes" id="UP000222788">
    <property type="component" value="Unassembled WGS sequence"/>
</dbReference>
<comment type="caution">
    <text evidence="3">The sequence shown here is derived from an EMBL/GenBank/DDBJ whole genome shotgun (WGS) entry which is preliminary data.</text>
</comment>
<feature type="compositionally biased region" description="Low complexity" evidence="1">
    <location>
        <begin position="11"/>
        <end position="25"/>
    </location>
</feature>
<name>A0A2C5WVL1_9PEZI</name>
<organism evidence="3 4">
    <name type="scientific">Ceratocystis fimbriata CBS 114723</name>
    <dbReference type="NCBI Taxonomy" id="1035309"/>
    <lineage>
        <taxon>Eukaryota</taxon>
        <taxon>Fungi</taxon>
        <taxon>Dikarya</taxon>
        <taxon>Ascomycota</taxon>
        <taxon>Pezizomycotina</taxon>
        <taxon>Sordariomycetes</taxon>
        <taxon>Hypocreomycetidae</taxon>
        <taxon>Microascales</taxon>
        <taxon>Ceratocystidaceae</taxon>
        <taxon>Ceratocystis</taxon>
    </lineage>
</organism>
<dbReference type="InterPro" id="IPR036844">
    <property type="entry name" value="Hint_dom_sf"/>
</dbReference>
<sequence>MRPSRRPHNGPTPTASTTTSSSSTITTPGAACFASSSLVTLASGNKLPLRHLRRGMRVQTPRGPRRVAALVMTTVHDHPVCDLHSVLVTAWHPVSREAQSWHFPRMVARGHGRYTGRMCSVLLEKDADPRAHAIWVSPAAHGSVRPANSVPQAPHSARMPGEVAPGVDAQQAEAGFWGVTLGHGVRKPSRYDVRAHPFFGNHAAVVCNLVSLGVGDGGVVLSGGLVKDRMTGLVTAFAPVTRRNDSTSTHRPDNRTVTMYVKTPNLRARYIRLVKRAAQRALRS</sequence>